<accession>A0A9X7F480</accession>
<proteinExistence type="predicted"/>
<dbReference type="PANTHER" id="PTHR39965">
    <property type="entry name" value="CRISPR SYSTEM CMR SUBUNIT CMR6"/>
    <property type="match status" value="1"/>
</dbReference>
<dbReference type="EMBL" id="CP136962">
    <property type="protein sequence ID" value="WOS98376.1"/>
    <property type="molecule type" value="Genomic_DNA"/>
</dbReference>
<dbReference type="Proteomes" id="UP000234781">
    <property type="component" value="Chromosome"/>
</dbReference>
<name>A0A9X7F480_NEIPE</name>
<evidence type="ECO:0000256" key="1">
    <source>
        <dbReference type="ARBA" id="ARBA00023118"/>
    </source>
</evidence>
<dbReference type="InterPro" id="IPR005537">
    <property type="entry name" value="RAMP_III_fam"/>
</dbReference>
<evidence type="ECO:0000313" key="3">
    <source>
        <dbReference type="EMBL" id="WOS98376.1"/>
    </source>
</evidence>
<reference evidence="3 4" key="2">
    <citation type="submission" date="2023-10" db="EMBL/GenBank/DDBJ databases">
        <authorList>
            <person name="Choi B."/>
        </authorList>
    </citation>
    <scope>NUCLEOTIDE SEQUENCE [LARGE SCALE GENOMIC DNA]</scope>
    <source>
        <strain evidence="3 4">UMB0023</strain>
    </source>
</reference>
<reference evidence="4" key="1">
    <citation type="submission" date="2017-12" db="EMBL/GenBank/DDBJ databases">
        <title>Phylogenetic diversity of female urinary microbiome.</title>
        <authorList>
            <person name="Thomas-White K."/>
            <person name="Wolfe A.J."/>
        </authorList>
    </citation>
    <scope>NUCLEOTIDE SEQUENCE [LARGE SCALE GENOMIC DNA]</scope>
    <source>
        <strain evidence="4">UMB0023</strain>
    </source>
</reference>
<protein>
    <submittedName>
        <fullName evidence="3">Type III-B CRISPR module RAMP protein Cmr6</fullName>
    </submittedName>
</protein>
<evidence type="ECO:0000259" key="2">
    <source>
        <dbReference type="Pfam" id="PF03787"/>
    </source>
</evidence>
<dbReference type="Pfam" id="PF03787">
    <property type="entry name" value="RAMPs"/>
    <property type="match status" value="1"/>
</dbReference>
<keyword evidence="1" id="KW-0051">Antiviral defense</keyword>
<feature type="domain" description="CRISPR type III-associated protein" evidence="2">
    <location>
        <begin position="91"/>
        <end position="249"/>
    </location>
</feature>
<gene>
    <name evidence="3" type="ORF">CYJ98_001610</name>
</gene>
<dbReference type="PANTHER" id="PTHR39965:SF1">
    <property type="entry name" value="CRISPR SYSTEM CMR SUBUNIT CMR6"/>
    <property type="match status" value="1"/>
</dbReference>
<dbReference type="RefSeq" id="WP_101755031.1">
    <property type="nucleotide sequence ID" value="NZ_CP136962.1"/>
</dbReference>
<organism evidence="3 4">
    <name type="scientific">Neisseria perflava</name>
    <dbReference type="NCBI Taxonomy" id="33053"/>
    <lineage>
        <taxon>Bacteria</taxon>
        <taxon>Pseudomonadati</taxon>
        <taxon>Pseudomonadota</taxon>
        <taxon>Betaproteobacteria</taxon>
        <taxon>Neisseriales</taxon>
        <taxon>Neisseriaceae</taxon>
        <taxon>Neisseria</taxon>
    </lineage>
</organism>
<dbReference type="InterPro" id="IPR010172">
    <property type="entry name" value="CRISPR-assoc_prot_TM1791"/>
</dbReference>
<sequence length="373" mass="40879">MTISLMRESLKKLIPDDLKDAHAGLLMQRGLTEWDKDDKQAKADLIQKIVKIPAPKKDSLYALAFTRWVQATSDTGRFATLAASISGRLYTGLNSAGALETGISTSHTYGMPLLAGSSVKGIARSHAESIGLDESHLTVLFGDDSDSGSLKSGALVWHDAWFIPANTPPFAAEIITTHHQDYYNGKQLEADEMESPIPNQQIATQGSFYFVIESAPGAQAWAVYAQNLLIQALRTQGAGSKTASGYGYFTEAAEEAQRSIRNIQEAQNQALAAQQKAAELAAMPAHQQFIQTWQERMEEQPNKIIGNQAHDKLYQEWKAALQTAAESPDLSAEQKAEIAVAFAVKKMMTKYAKWLTDKRGKDLKPILAKLRGE</sequence>
<dbReference type="AlphaFoldDB" id="A0A9X7F480"/>
<keyword evidence="4" id="KW-1185">Reference proteome</keyword>
<evidence type="ECO:0000313" key="4">
    <source>
        <dbReference type="Proteomes" id="UP000234781"/>
    </source>
</evidence>